<dbReference type="OrthoDB" id="90627at2157"/>
<dbReference type="AlphaFoldDB" id="A0A2Z2MKN8"/>
<accession>A0A2Z2MKN8</accession>
<evidence type="ECO:0000313" key="2">
    <source>
        <dbReference type="Proteomes" id="UP000250125"/>
    </source>
</evidence>
<dbReference type="Proteomes" id="UP000250125">
    <property type="component" value="Chromosome"/>
</dbReference>
<sequence>MGYLFDMLRGEYENLDVKEVYSAKLGDTDVEILEVSSGDEKFVAMFQSVPVKEDLYKWSIIITSAHNTRTIKGMDSLDGIKLALKSSIDAMVAGMRGE</sequence>
<proteinExistence type="predicted"/>
<protein>
    <submittedName>
        <fullName evidence="1">Uncharacterized protein</fullName>
    </submittedName>
</protein>
<dbReference type="KEGG" id="tsl:A3L11_02765"/>
<keyword evidence="2" id="KW-1185">Reference proteome</keyword>
<evidence type="ECO:0000313" key="1">
    <source>
        <dbReference type="EMBL" id="ASJ08205.1"/>
    </source>
</evidence>
<gene>
    <name evidence="1" type="ORF">A3L11_02765</name>
</gene>
<reference evidence="1 2" key="1">
    <citation type="submission" date="2016-04" db="EMBL/GenBank/DDBJ databases">
        <title>Complete genome sequence of Thermococcus siculi type strain RG-20.</title>
        <authorList>
            <person name="Oger P.M."/>
        </authorList>
    </citation>
    <scope>NUCLEOTIDE SEQUENCE [LARGE SCALE GENOMIC DNA]</scope>
    <source>
        <strain evidence="1 2">RG-20</strain>
    </source>
</reference>
<name>A0A2Z2MKN8_9EURY</name>
<dbReference type="EMBL" id="CP015103">
    <property type="protein sequence ID" value="ASJ08205.1"/>
    <property type="molecule type" value="Genomic_DNA"/>
</dbReference>
<organism evidence="1 2">
    <name type="scientific">Thermococcus siculi</name>
    <dbReference type="NCBI Taxonomy" id="72803"/>
    <lineage>
        <taxon>Archaea</taxon>
        <taxon>Methanobacteriati</taxon>
        <taxon>Methanobacteriota</taxon>
        <taxon>Thermococci</taxon>
        <taxon>Thermococcales</taxon>
        <taxon>Thermococcaceae</taxon>
        <taxon>Thermococcus</taxon>
    </lineage>
</organism>